<dbReference type="Pfam" id="PF10105">
    <property type="entry name" value="DUF2344"/>
    <property type="match status" value="1"/>
</dbReference>
<accession>X0SB19</accession>
<name>X0SB19_9ZZZZ</name>
<gene>
    <name evidence="2" type="ORF">S01H1_11292</name>
</gene>
<organism evidence="2">
    <name type="scientific">marine sediment metagenome</name>
    <dbReference type="NCBI Taxonomy" id="412755"/>
    <lineage>
        <taxon>unclassified sequences</taxon>
        <taxon>metagenomes</taxon>
        <taxon>ecological metagenomes</taxon>
    </lineage>
</organism>
<evidence type="ECO:0000259" key="1">
    <source>
        <dbReference type="Pfam" id="PF10105"/>
    </source>
</evidence>
<dbReference type="InterPro" id="IPR018768">
    <property type="entry name" value="DUF2344"/>
</dbReference>
<dbReference type="NCBIfam" id="TIGR03936">
    <property type="entry name" value="sam_1_link_chp"/>
    <property type="match status" value="1"/>
</dbReference>
<comment type="caution">
    <text evidence="2">The sequence shown here is derived from an EMBL/GenBank/DDBJ whole genome shotgun (WGS) entry which is preliminary data.</text>
</comment>
<dbReference type="EMBL" id="BARS01005756">
    <property type="protein sequence ID" value="GAF78214.1"/>
    <property type="molecule type" value="Genomic_DNA"/>
</dbReference>
<proteinExistence type="predicted"/>
<evidence type="ECO:0000313" key="2">
    <source>
        <dbReference type="EMBL" id="GAF78214.1"/>
    </source>
</evidence>
<protein>
    <recommendedName>
        <fullName evidence="1">DUF2344 domain-containing protein</fullName>
    </recommendedName>
</protein>
<reference evidence="2" key="1">
    <citation type="journal article" date="2014" name="Front. Microbiol.">
        <title>High frequency of phylogenetically diverse reductive dehalogenase-homologous genes in deep subseafloor sedimentary metagenomes.</title>
        <authorList>
            <person name="Kawai M."/>
            <person name="Futagami T."/>
            <person name="Toyoda A."/>
            <person name="Takaki Y."/>
            <person name="Nishi S."/>
            <person name="Hori S."/>
            <person name="Arai W."/>
            <person name="Tsubouchi T."/>
            <person name="Morono Y."/>
            <person name="Uchiyama I."/>
            <person name="Ito T."/>
            <person name="Fujiyama A."/>
            <person name="Inagaki F."/>
            <person name="Takami H."/>
        </authorList>
    </citation>
    <scope>NUCLEOTIDE SEQUENCE</scope>
    <source>
        <strain evidence="2">Expedition CK06-06</strain>
    </source>
</reference>
<sequence length="231" mass="26105">MKVQRLRVIFCRGEEVKYITHLDLMRFWERALRRAAIPLAYSEGYSPSPRIALAAPLPVGVTSTGELLDVYLSQRVTPYNFIKTVSQQLPAGIAMREVREVGLGLPSLQSQVRWSEYQVDVSTDRSREEVQAALAQLLAAESLPWKHQRDKEVRRYDLRSLVHDLWLESLADGLCTLGMRLRTDSQGSGRAEQVAAALGFSEPPLRIERSKLILEETSPAVQAWRRHGEPG</sequence>
<dbReference type="AlphaFoldDB" id="X0SB19"/>
<feature type="domain" description="DUF2344" evidence="1">
    <location>
        <begin position="5"/>
        <end position="187"/>
    </location>
</feature>